<keyword evidence="2" id="KW-1015">Disulfide bond</keyword>
<feature type="domain" description="Cathepsin propeptide inhibitor" evidence="5">
    <location>
        <begin position="42"/>
        <end position="98"/>
    </location>
</feature>
<dbReference type="CDD" id="cd02248">
    <property type="entry name" value="Peptidase_C1A"/>
    <property type="match status" value="1"/>
</dbReference>
<sequence length="388" mass="40498">MPRRSTSASAAVACALVAAGAARVSLAQPETVRQLDHAEASFARYVAEHGKVYADAEERALRLSLFSAELARVEAHNARGASYTLGLNSFSDRTAEEKRAYRGYTRSARRRPAAAPKAALAATATAGDGLPEAVDWRQQGVVTPPKNQASCGSCWAHASTECLESAVAITTGKLFNFSVQELVSCVPNPDACGGTGGCEGATAPLAFASVITRGIVEESAYPYTAETSTCDDAVVASPVAGITGYTHVTDNSPQALKEAVATIGPVSISVAASKWFGYSGGIYDDADACGYEVDHLVQLVGYGTDQDSGTDYWIVRNSWGQSWGEQGYIRLKREAADEAPVCGTDDAPDQGSACKGAPETLKVCGICGMYSDSNVPTGAFLFDAVASM</sequence>
<dbReference type="InterPro" id="IPR000668">
    <property type="entry name" value="Peptidase_C1A_C"/>
</dbReference>
<comment type="similarity">
    <text evidence="1">Belongs to the peptidase C1 family.</text>
</comment>
<dbReference type="InterPro" id="IPR013201">
    <property type="entry name" value="Prot_inhib_I29"/>
</dbReference>
<dbReference type="InterPro" id="IPR025661">
    <property type="entry name" value="Pept_asp_AS"/>
</dbReference>
<dbReference type="GO" id="GO:0008234">
    <property type="term" value="F:cysteine-type peptidase activity"/>
    <property type="evidence" value="ECO:0007669"/>
    <property type="project" value="InterPro"/>
</dbReference>
<reference evidence="6" key="1">
    <citation type="submission" date="2021-01" db="EMBL/GenBank/DDBJ databases">
        <authorList>
            <person name="Corre E."/>
            <person name="Pelletier E."/>
            <person name="Niang G."/>
            <person name="Scheremetjew M."/>
            <person name="Finn R."/>
            <person name="Kale V."/>
            <person name="Holt S."/>
            <person name="Cochrane G."/>
            <person name="Meng A."/>
            <person name="Brown T."/>
            <person name="Cohen L."/>
        </authorList>
    </citation>
    <scope>NUCLEOTIDE SEQUENCE</scope>
    <source>
        <strain evidence="6">RCC927</strain>
    </source>
</reference>
<evidence type="ECO:0000313" key="6">
    <source>
        <dbReference type="EMBL" id="CAE0137915.1"/>
    </source>
</evidence>
<dbReference type="GO" id="GO:0006508">
    <property type="term" value="P:proteolysis"/>
    <property type="evidence" value="ECO:0007669"/>
    <property type="project" value="InterPro"/>
</dbReference>
<feature type="signal peptide" evidence="3">
    <location>
        <begin position="1"/>
        <end position="27"/>
    </location>
</feature>
<evidence type="ECO:0000256" key="1">
    <source>
        <dbReference type="ARBA" id="ARBA00008455"/>
    </source>
</evidence>
<dbReference type="InterPro" id="IPR013128">
    <property type="entry name" value="Peptidase_C1A"/>
</dbReference>
<keyword evidence="3" id="KW-0732">Signal</keyword>
<gene>
    <name evidence="6" type="ORF">PSIN1315_LOCUS6648</name>
</gene>
<dbReference type="InterPro" id="IPR039417">
    <property type="entry name" value="Peptidase_C1A_papain-like"/>
</dbReference>
<dbReference type="Gene3D" id="3.90.70.10">
    <property type="entry name" value="Cysteine proteinases"/>
    <property type="match status" value="1"/>
</dbReference>
<dbReference type="SUPFAM" id="SSF54001">
    <property type="entry name" value="Cysteine proteinases"/>
    <property type="match status" value="1"/>
</dbReference>
<evidence type="ECO:0000259" key="4">
    <source>
        <dbReference type="SMART" id="SM00645"/>
    </source>
</evidence>
<accession>A0A7S3BM85</accession>
<dbReference type="AlphaFoldDB" id="A0A7S3BM85"/>
<dbReference type="SMART" id="SM00645">
    <property type="entry name" value="Pept_C1"/>
    <property type="match status" value="1"/>
</dbReference>
<dbReference type="PANTHER" id="PTHR12411">
    <property type="entry name" value="CYSTEINE PROTEASE FAMILY C1-RELATED"/>
    <property type="match status" value="1"/>
</dbReference>
<proteinExistence type="inferred from homology"/>
<evidence type="ECO:0000259" key="5">
    <source>
        <dbReference type="SMART" id="SM00848"/>
    </source>
</evidence>
<dbReference type="SMART" id="SM00848">
    <property type="entry name" value="Inhibitor_I29"/>
    <property type="match status" value="1"/>
</dbReference>
<evidence type="ECO:0008006" key="7">
    <source>
        <dbReference type="Google" id="ProtNLM"/>
    </source>
</evidence>
<name>A0A7S3BM85_9VIRI</name>
<dbReference type="EMBL" id="HBHY01010293">
    <property type="protein sequence ID" value="CAE0137915.1"/>
    <property type="molecule type" value="Transcribed_RNA"/>
</dbReference>
<evidence type="ECO:0000256" key="3">
    <source>
        <dbReference type="SAM" id="SignalP"/>
    </source>
</evidence>
<dbReference type="InterPro" id="IPR038765">
    <property type="entry name" value="Papain-like_cys_pep_sf"/>
</dbReference>
<dbReference type="Pfam" id="PF08246">
    <property type="entry name" value="Inhibitor_I29"/>
    <property type="match status" value="1"/>
</dbReference>
<dbReference type="InterPro" id="IPR000169">
    <property type="entry name" value="Pept_cys_AS"/>
</dbReference>
<feature type="domain" description="Peptidase C1A papain C-terminal" evidence="4">
    <location>
        <begin position="130"/>
        <end position="352"/>
    </location>
</feature>
<dbReference type="PROSITE" id="PS00640">
    <property type="entry name" value="THIOL_PROTEASE_ASN"/>
    <property type="match status" value="1"/>
</dbReference>
<evidence type="ECO:0000256" key="2">
    <source>
        <dbReference type="ARBA" id="ARBA00023157"/>
    </source>
</evidence>
<feature type="chain" id="PRO_5031286452" description="Cysteine protease" evidence="3">
    <location>
        <begin position="28"/>
        <end position="388"/>
    </location>
</feature>
<dbReference type="FunFam" id="3.90.70.10:FF:000332">
    <property type="entry name" value="Cathepsin L1"/>
    <property type="match status" value="1"/>
</dbReference>
<protein>
    <recommendedName>
        <fullName evidence="7">Cysteine protease</fullName>
    </recommendedName>
</protein>
<dbReference type="Pfam" id="PF00112">
    <property type="entry name" value="Peptidase_C1"/>
    <property type="match status" value="1"/>
</dbReference>
<dbReference type="PRINTS" id="PR00705">
    <property type="entry name" value="PAPAIN"/>
</dbReference>
<organism evidence="6">
    <name type="scientific">Prasinoderma singulare</name>
    <dbReference type="NCBI Taxonomy" id="676789"/>
    <lineage>
        <taxon>Eukaryota</taxon>
        <taxon>Viridiplantae</taxon>
        <taxon>Prasinodermophyta</taxon>
        <taxon>Prasinodermophyceae</taxon>
        <taxon>Prasinodermales</taxon>
        <taxon>Prasinodermaceae</taxon>
        <taxon>Prasinoderma</taxon>
    </lineage>
</organism>
<dbReference type="PROSITE" id="PS00139">
    <property type="entry name" value="THIOL_PROTEASE_CYS"/>
    <property type="match status" value="1"/>
</dbReference>